<evidence type="ECO:0000313" key="2">
    <source>
        <dbReference type="Proteomes" id="UP000540685"/>
    </source>
</evidence>
<comment type="caution">
    <text evidence="1">The sequence shown here is derived from an EMBL/GenBank/DDBJ whole genome shotgun (WGS) entry which is preliminary data.</text>
</comment>
<dbReference type="InterPro" id="IPR046674">
    <property type="entry name" value="DUF6544"/>
</dbReference>
<keyword evidence="2" id="KW-1185">Reference proteome</keyword>
<organism evidence="1 2">
    <name type="scientific">Streptosporangium becharense</name>
    <dbReference type="NCBI Taxonomy" id="1816182"/>
    <lineage>
        <taxon>Bacteria</taxon>
        <taxon>Bacillati</taxon>
        <taxon>Actinomycetota</taxon>
        <taxon>Actinomycetes</taxon>
        <taxon>Streptosporangiales</taxon>
        <taxon>Streptosporangiaceae</taxon>
        <taxon>Streptosporangium</taxon>
    </lineage>
</organism>
<evidence type="ECO:0000313" key="1">
    <source>
        <dbReference type="EMBL" id="MBB5817050.1"/>
    </source>
</evidence>
<gene>
    <name evidence="1" type="ORF">F4562_000112</name>
</gene>
<accession>A0A7W9IAC0</accession>
<sequence length="169" mass="18631">MDWTVAGLIPLVHAEGTDVSRSAAERAGAEACWVPTSLLPRFGATWSAEDDTHIGVSHTIDGETVRTRYELTADGRIRSFAFDRWGDPDNTGSWGRHPFGGEITAWTTFDGLTLPSVGRVGWFFGTDRWAEGEFFRYRITGLHPITTPLAEVRHGVTRCPGPPRSCPET</sequence>
<reference evidence="1 2" key="1">
    <citation type="submission" date="2020-08" db="EMBL/GenBank/DDBJ databases">
        <title>Sequencing the genomes of 1000 actinobacteria strains.</title>
        <authorList>
            <person name="Klenk H.-P."/>
        </authorList>
    </citation>
    <scope>NUCLEOTIDE SEQUENCE [LARGE SCALE GENOMIC DNA]</scope>
    <source>
        <strain evidence="1 2">DSM 46887</strain>
    </source>
</reference>
<dbReference type="AlphaFoldDB" id="A0A7W9IAC0"/>
<dbReference type="Pfam" id="PF20181">
    <property type="entry name" value="DUF6544"/>
    <property type="match status" value="1"/>
</dbReference>
<name>A0A7W9IAC0_9ACTN</name>
<dbReference type="EMBL" id="JACHMP010000001">
    <property type="protein sequence ID" value="MBB5817050.1"/>
    <property type="molecule type" value="Genomic_DNA"/>
</dbReference>
<dbReference type="Proteomes" id="UP000540685">
    <property type="component" value="Unassembled WGS sequence"/>
</dbReference>
<proteinExistence type="predicted"/>
<protein>
    <submittedName>
        <fullName evidence="1">Uncharacterized protein</fullName>
    </submittedName>
</protein>